<keyword evidence="1" id="KW-0472">Membrane</keyword>
<feature type="transmembrane region" description="Helical" evidence="1">
    <location>
        <begin position="76"/>
        <end position="93"/>
    </location>
</feature>
<dbReference type="AlphaFoldDB" id="A0A2G8IX85"/>
<evidence type="ECO:0000313" key="2">
    <source>
        <dbReference type="EMBL" id="PIK28135.1"/>
    </source>
</evidence>
<sequence>MVSSILMVLLAVCVLAAGFFTLKRELASEPPVFASKKEAKEEMVGLFQDRGFFYLTCIALFMQVVCKQAHIVPFDFFQAFLASSGIQALFYLINRKDLGLKAGLVIFGQFHFSLLLK</sequence>
<keyword evidence="1" id="KW-0812">Transmembrane</keyword>
<evidence type="ECO:0000313" key="3">
    <source>
        <dbReference type="Proteomes" id="UP000230768"/>
    </source>
</evidence>
<dbReference type="RefSeq" id="WP_099726537.1">
    <property type="nucleotide sequence ID" value="NZ_CP101833.1"/>
</dbReference>
<reference evidence="2 3" key="1">
    <citation type="submission" date="2017-11" db="EMBL/GenBank/DDBJ databases">
        <title>Draft genome sequence of Bacillus pumilus 51_5il from lake Gorkoye (Russia: Novosibirsk region).</title>
        <authorList>
            <person name="Shipova A.A."/>
            <person name="Rozanov A.S."/>
            <person name="Bryanskaya A.V."/>
            <person name="Peltek S.E."/>
        </authorList>
    </citation>
    <scope>NUCLEOTIDE SEQUENCE [LARGE SCALE GENOMIC DNA]</scope>
    <source>
        <strain evidence="2 3">51_5il</strain>
    </source>
</reference>
<protein>
    <submittedName>
        <fullName evidence="2">Uncharacterized protein</fullName>
    </submittedName>
</protein>
<organism evidence="2 3">
    <name type="scientific">Bacillus pumilus</name>
    <name type="common">Bacillus mesentericus</name>
    <dbReference type="NCBI Taxonomy" id="1408"/>
    <lineage>
        <taxon>Bacteria</taxon>
        <taxon>Bacillati</taxon>
        <taxon>Bacillota</taxon>
        <taxon>Bacilli</taxon>
        <taxon>Bacillales</taxon>
        <taxon>Bacillaceae</taxon>
        <taxon>Bacillus</taxon>
    </lineage>
</organism>
<dbReference type="Proteomes" id="UP000230768">
    <property type="component" value="Unassembled WGS sequence"/>
</dbReference>
<proteinExistence type="predicted"/>
<comment type="caution">
    <text evidence="2">The sequence shown here is derived from an EMBL/GenBank/DDBJ whole genome shotgun (WGS) entry which is preliminary data.</text>
</comment>
<keyword evidence="1" id="KW-1133">Transmembrane helix</keyword>
<name>A0A2G8IX85_BACPU</name>
<dbReference type="EMBL" id="PEKP01000005">
    <property type="protein sequence ID" value="PIK28135.1"/>
    <property type="molecule type" value="Genomic_DNA"/>
</dbReference>
<gene>
    <name evidence="2" type="ORF">CTV99_04850</name>
</gene>
<accession>A0A2G8IX85</accession>
<evidence type="ECO:0000256" key="1">
    <source>
        <dbReference type="SAM" id="Phobius"/>
    </source>
</evidence>